<dbReference type="PANTHER" id="PTHR22115">
    <property type="entry name" value="C3ORF6 PROTEIN-RELATED"/>
    <property type="match status" value="1"/>
</dbReference>
<name>A0A6P9APZ1_PANGU</name>
<evidence type="ECO:0000256" key="2">
    <source>
        <dbReference type="SAM" id="MobiDB-lite"/>
    </source>
</evidence>
<feature type="region of interest" description="Disordered" evidence="2">
    <location>
        <begin position="302"/>
        <end position="363"/>
    </location>
</feature>
<feature type="region of interest" description="Disordered" evidence="2">
    <location>
        <begin position="65"/>
        <end position="148"/>
    </location>
</feature>
<dbReference type="InParanoid" id="A0A6P9APZ1"/>
<feature type="compositionally biased region" description="Basic and acidic residues" evidence="2">
    <location>
        <begin position="115"/>
        <end position="132"/>
    </location>
</feature>
<evidence type="ECO:0000313" key="5">
    <source>
        <dbReference type="RefSeq" id="XP_034260687.1"/>
    </source>
</evidence>
<feature type="compositionally biased region" description="Basic and acidic residues" evidence="2">
    <location>
        <begin position="226"/>
        <end position="236"/>
    </location>
</feature>
<keyword evidence="1" id="KW-0175">Coiled coil</keyword>
<dbReference type="GeneID" id="117656614"/>
<proteinExistence type="predicted"/>
<evidence type="ECO:0000256" key="1">
    <source>
        <dbReference type="ARBA" id="ARBA00023054"/>
    </source>
</evidence>
<feature type="compositionally biased region" description="Basic and acidic residues" evidence="2">
    <location>
        <begin position="83"/>
        <end position="106"/>
    </location>
</feature>
<dbReference type="RefSeq" id="XP_034260687.1">
    <property type="nucleotide sequence ID" value="XM_034404796.1"/>
</dbReference>
<feature type="domain" description="Coiled-coil" evidence="3">
    <location>
        <begin position="5"/>
        <end position="130"/>
    </location>
</feature>
<dbReference type="AlphaFoldDB" id="A0A6P9APZ1"/>
<dbReference type="InterPro" id="IPR029311">
    <property type="entry name" value="CCDC50_N"/>
</dbReference>
<dbReference type="Proteomes" id="UP001652622">
    <property type="component" value="Unplaced"/>
</dbReference>
<dbReference type="InterPro" id="IPR039303">
    <property type="entry name" value="CCDC50"/>
</dbReference>
<dbReference type="OrthoDB" id="9994767at2759"/>
<protein>
    <submittedName>
        <fullName evidence="5">Coiled-coil domain-containing protein 50-like isoform X1</fullName>
    </submittedName>
</protein>
<organism evidence="4 5">
    <name type="scientific">Pantherophis guttatus</name>
    <name type="common">Corn snake</name>
    <name type="synonym">Elaphe guttata</name>
    <dbReference type="NCBI Taxonomy" id="94885"/>
    <lineage>
        <taxon>Eukaryota</taxon>
        <taxon>Metazoa</taxon>
        <taxon>Chordata</taxon>
        <taxon>Craniata</taxon>
        <taxon>Vertebrata</taxon>
        <taxon>Euteleostomi</taxon>
        <taxon>Lepidosauria</taxon>
        <taxon>Squamata</taxon>
        <taxon>Bifurcata</taxon>
        <taxon>Unidentata</taxon>
        <taxon>Episquamata</taxon>
        <taxon>Toxicofera</taxon>
        <taxon>Serpentes</taxon>
        <taxon>Colubroidea</taxon>
        <taxon>Colubridae</taxon>
        <taxon>Colubrinae</taxon>
        <taxon>Pantherophis</taxon>
    </lineage>
</organism>
<accession>A0A6P9APZ1</accession>
<feature type="compositionally biased region" description="Basic and acidic residues" evidence="2">
    <location>
        <begin position="208"/>
        <end position="219"/>
    </location>
</feature>
<dbReference type="Pfam" id="PF15295">
    <property type="entry name" value="CCDC50_N"/>
    <property type="match status" value="1"/>
</dbReference>
<dbReference type="PANTHER" id="PTHR22115:SF5">
    <property type="entry name" value="COILED-COIL DOMAIN-CONTAINING PROTEIN 50-LIKE ISOFORM X1"/>
    <property type="match status" value="1"/>
</dbReference>
<evidence type="ECO:0000259" key="3">
    <source>
        <dbReference type="Pfam" id="PF15295"/>
    </source>
</evidence>
<sequence length="363" mass="41369">MTEVQIDSSCLPPVQEVCRDFAVLEDGALAYCLQEQEIELHYASNIQKNQLVQNDHRMAKRLQNQEVEAQKLQDNRPPPKGSPEGDPKDAQVTQDPKDLQMKPGKADRKKKKKSKEQERVKRFQNLEKDESGQLKQRPSRGTRDGIPEVLHWEMARLELQIQQQFQEDEELARKLQEEEEEEQTRIRAKRNREQDDDYRAAQVAQDEEIARYLQDKELHTQWGSPHQERQQDEPPGRPEGQSHCNPEKDSWPSGRSPALLRIQIQEDTDGTMKGTSVDKKPQFCQNIAEVLDPTFQAAKMGTPSDVMDLGSKAPSPGPLAQTDSSFDYPQGVAAPVFVSPTKRQPDKVGCPKSSNKKEGCRQQ</sequence>
<keyword evidence="4" id="KW-1185">Reference proteome</keyword>
<dbReference type="KEGG" id="pgut:117656614"/>
<dbReference type="OMA" id="KEHYTGN"/>
<feature type="region of interest" description="Disordered" evidence="2">
    <location>
        <begin position="166"/>
        <end position="279"/>
    </location>
</feature>
<gene>
    <name evidence="5" type="primary">LOC117656614</name>
</gene>
<reference evidence="5" key="1">
    <citation type="submission" date="2025-08" db="UniProtKB">
        <authorList>
            <consortium name="RefSeq"/>
        </authorList>
    </citation>
    <scope>IDENTIFICATION</scope>
    <source>
        <tissue evidence="5">Blood</tissue>
    </source>
</reference>
<evidence type="ECO:0000313" key="4">
    <source>
        <dbReference type="Proteomes" id="UP001652622"/>
    </source>
</evidence>